<dbReference type="InterPro" id="IPR043159">
    <property type="entry name" value="Lectin_gal-bd_sf"/>
</dbReference>
<evidence type="ECO:0000256" key="12">
    <source>
        <dbReference type="RuleBase" id="RU003679"/>
    </source>
</evidence>
<evidence type="ECO:0000256" key="11">
    <source>
        <dbReference type="RuleBase" id="RU000675"/>
    </source>
</evidence>
<accession>A0A1D6KN46</accession>
<dbReference type="InterPro" id="IPR008979">
    <property type="entry name" value="Galactose-bd-like_sf"/>
</dbReference>
<dbReference type="InterPro" id="IPR041392">
    <property type="entry name" value="GHD"/>
</dbReference>
<keyword evidence="10 11" id="KW-0326">Glycosidase</keyword>
<dbReference type="CDD" id="cd22842">
    <property type="entry name" value="Gal_Rha_Lectin_BGal"/>
    <property type="match status" value="1"/>
</dbReference>
<evidence type="ECO:0000256" key="5">
    <source>
        <dbReference type="ARBA" id="ARBA00022523"/>
    </source>
</evidence>
<proteinExistence type="inferred from homology"/>
<evidence type="ECO:0000256" key="7">
    <source>
        <dbReference type="ARBA" id="ARBA00022729"/>
    </source>
</evidence>
<dbReference type="Pfam" id="PF21467">
    <property type="entry name" value="BetaGal_gal-bd"/>
    <property type="match status" value="1"/>
</dbReference>
<sequence>MHVDMSHRVRLAAAALVAVAALALALAPGAAAKWQRTRNGTVVSYDRRSLMFDGHREIFLSGSIHYPRSPPDMWPELIAKAKEGGLNTIETYVFWNIHEPEKGEFNFEGQNDVVRFFQLIQEHDMYAMVRLGPFIQAEWNHGGLPYWLREIPDIVFRTNNEPYKMHMETFVKIIIKRLKDANLFASQGGPIILAQIENEYQHMEAAFKDEGTKYINWAAKMAISTNIGIPWIMCKQTKAPSDVIPTCNGRNCGDTWPGPTNKSMPLLWTENWTAQYRVFGDPPSQRSAEDIAFAVARFFSVGGTLANYYMYHGGTNFGRTSAAFVMPKYYDEAPLDEFGLYKEPKWGHLRDLHQALKLCKKALLWGTPSTEKLGKQLEARVFEMPEQKVCVAFLSNHNTKDDATMTFRGRPYFVPRHSISVLADCETVVFGTQHVNAQHNQRTFHFADQTAQNNVWEMFDGENVPKNDRPLTWYKRHFDMPSGEDPVVLDMSTMGKGMMFVNGQGIGRYWISYKHALGRPSQQLYHVPRSFLRQKDNMLVLFEEEFGRPDAIMILTVKRDNICTFISERNPAHIMSWERKDSQITAKANADDLRARAALACPPKKLIQQVVFASYGNPAGICGNYTVGSCHTPRAKEVVEKACLGKRVCTLPVAADVYGGDANCSGTTATLAVQAKCSKRSPSAAQ</sequence>
<organism evidence="13">
    <name type="scientific">Zea mays</name>
    <name type="common">Maize</name>
    <dbReference type="NCBI Taxonomy" id="4577"/>
    <lineage>
        <taxon>Eukaryota</taxon>
        <taxon>Viridiplantae</taxon>
        <taxon>Streptophyta</taxon>
        <taxon>Embryophyta</taxon>
        <taxon>Tracheophyta</taxon>
        <taxon>Spermatophyta</taxon>
        <taxon>Magnoliopsida</taxon>
        <taxon>Liliopsida</taxon>
        <taxon>Poales</taxon>
        <taxon>Poaceae</taxon>
        <taxon>PACMAD clade</taxon>
        <taxon>Panicoideae</taxon>
        <taxon>Andropogonodae</taxon>
        <taxon>Andropogoneae</taxon>
        <taxon>Tripsacinae</taxon>
        <taxon>Zea</taxon>
    </lineage>
</organism>
<dbReference type="PROSITE" id="PS01182">
    <property type="entry name" value="GLYCOSYL_HYDROL_F35"/>
    <property type="match status" value="1"/>
</dbReference>
<evidence type="ECO:0000256" key="1">
    <source>
        <dbReference type="ARBA" id="ARBA00001412"/>
    </source>
</evidence>
<evidence type="ECO:0000256" key="6">
    <source>
        <dbReference type="ARBA" id="ARBA00022525"/>
    </source>
</evidence>
<dbReference type="SUPFAM" id="SSF51445">
    <property type="entry name" value="(Trans)glycosidases"/>
    <property type="match status" value="1"/>
</dbReference>
<comment type="catalytic activity">
    <reaction evidence="1 11">
        <text>Hydrolysis of terminal non-reducing beta-D-galactose residues in beta-D-galactosides.</text>
        <dbReference type="EC" id="3.2.1.23"/>
    </reaction>
</comment>
<dbReference type="AlphaFoldDB" id="A0A1D6KN46"/>
<dbReference type="GO" id="GO:0030246">
    <property type="term" value="F:carbohydrate binding"/>
    <property type="evidence" value="ECO:0007669"/>
    <property type="project" value="InterPro"/>
</dbReference>
<evidence type="ECO:0000256" key="3">
    <source>
        <dbReference type="ARBA" id="ARBA00009809"/>
    </source>
</evidence>
<comment type="similarity">
    <text evidence="3 12">Belongs to the glycosyl hydrolase 35 family.</text>
</comment>
<keyword evidence="5" id="KW-0052">Apoplast</keyword>
<protein>
    <recommendedName>
        <fullName evidence="4 11">Beta-galactosidase</fullName>
        <ecNumber evidence="4 11">3.2.1.23</ecNumber>
    </recommendedName>
</protein>
<dbReference type="Gene3D" id="2.60.120.260">
    <property type="entry name" value="Galactose-binding domain-like"/>
    <property type="match status" value="1"/>
</dbReference>
<dbReference type="Gene3D" id="3.20.20.80">
    <property type="entry name" value="Glycosidases"/>
    <property type="match status" value="1"/>
</dbReference>
<evidence type="ECO:0000256" key="10">
    <source>
        <dbReference type="ARBA" id="ARBA00023295"/>
    </source>
</evidence>
<keyword evidence="7" id="KW-0732">Signal</keyword>
<dbReference type="PRINTS" id="PR00742">
    <property type="entry name" value="GLHYDRLASE35"/>
</dbReference>
<evidence type="ECO:0000256" key="2">
    <source>
        <dbReference type="ARBA" id="ARBA00004271"/>
    </source>
</evidence>
<dbReference type="PANTHER" id="PTHR23421">
    <property type="entry name" value="BETA-GALACTOSIDASE RELATED"/>
    <property type="match status" value="1"/>
</dbReference>
<evidence type="ECO:0000313" key="13">
    <source>
        <dbReference type="EMBL" id="ONM04252.1"/>
    </source>
</evidence>
<dbReference type="SUPFAM" id="SSF49785">
    <property type="entry name" value="Galactose-binding domain-like"/>
    <property type="match status" value="1"/>
</dbReference>
<dbReference type="EC" id="3.2.1.23" evidence="4 11"/>
<gene>
    <name evidence="13" type="ORF">ZEAMMB73_Zm00001d032022</name>
</gene>
<dbReference type="ExpressionAtlas" id="A0A1D6KN46">
    <property type="expression patterns" value="baseline and differential"/>
</dbReference>
<dbReference type="PROSITE" id="PS50228">
    <property type="entry name" value="SUEL_LECTIN"/>
    <property type="match status" value="1"/>
</dbReference>
<dbReference type="GO" id="GO:0005975">
    <property type="term" value="P:carbohydrate metabolic process"/>
    <property type="evidence" value="ECO:0007669"/>
    <property type="project" value="InterPro"/>
</dbReference>
<dbReference type="Pfam" id="PF01301">
    <property type="entry name" value="Glyco_hydro_35"/>
    <property type="match status" value="1"/>
</dbReference>
<evidence type="ECO:0000256" key="9">
    <source>
        <dbReference type="ARBA" id="ARBA00023180"/>
    </source>
</evidence>
<dbReference type="InterPro" id="IPR019801">
    <property type="entry name" value="Glyco_hydro_35_CS"/>
</dbReference>
<dbReference type="FunFam" id="2.60.120.260:FF:000050">
    <property type="entry name" value="Beta-galactosidase"/>
    <property type="match status" value="1"/>
</dbReference>
<dbReference type="InterPro" id="IPR048913">
    <property type="entry name" value="BetaGal_gal-bd"/>
</dbReference>
<dbReference type="Gene3D" id="2.60.120.740">
    <property type="match status" value="1"/>
</dbReference>
<comment type="subcellular location">
    <subcellularLocation>
        <location evidence="2">Secreted</location>
        <location evidence="2">Extracellular space</location>
        <location evidence="2">Apoplast</location>
    </subcellularLocation>
</comment>
<dbReference type="InterPro" id="IPR000922">
    <property type="entry name" value="Lectin_gal-bd_dom"/>
</dbReference>
<dbReference type="GO" id="GO:0004565">
    <property type="term" value="F:beta-galactosidase activity"/>
    <property type="evidence" value="ECO:0007669"/>
    <property type="project" value="UniProtKB-EC"/>
</dbReference>
<dbReference type="FunFam" id="2.60.120.740:FF:000002">
    <property type="entry name" value="Beta-galactosidase"/>
    <property type="match status" value="1"/>
</dbReference>
<evidence type="ECO:0000256" key="8">
    <source>
        <dbReference type="ARBA" id="ARBA00022801"/>
    </source>
</evidence>
<name>A0A1D6KN46_MAIZE</name>
<dbReference type="InterPro" id="IPR017853">
    <property type="entry name" value="GH"/>
</dbReference>
<dbReference type="InterPro" id="IPR031330">
    <property type="entry name" value="Gly_Hdrlase_35_cat"/>
</dbReference>
<keyword evidence="9" id="KW-0325">Glycoprotein</keyword>
<keyword evidence="6" id="KW-0964">Secreted</keyword>
<keyword evidence="8 11" id="KW-0378">Hydrolase</keyword>
<dbReference type="Pfam" id="PF02140">
    <property type="entry name" value="SUEL_Lectin"/>
    <property type="match status" value="1"/>
</dbReference>
<dbReference type="Pfam" id="PF17834">
    <property type="entry name" value="GHD"/>
    <property type="match status" value="1"/>
</dbReference>
<dbReference type="InterPro" id="IPR001944">
    <property type="entry name" value="Glycoside_Hdrlase_35"/>
</dbReference>
<dbReference type="FunFam" id="3.20.20.80:FF:000006">
    <property type="entry name" value="Beta-galactosidase"/>
    <property type="match status" value="1"/>
</dbReference>
<dbReference type="GO" id="GO:0048046">
    <property type="term" value="C:apoplast"/>
    <property type="evidence" value="ECO:0007669"/>
    <property type="project" value="UniProtKB-SubCell"/>
</dbReference>
<reference evidence="13" key="1">
    <citation type="submission" date="2015-12" db="EMBL/GenBank/DDBJ databases">
        <title>Update maize B73 reference genome by single molecule sequencing technologies.</title>
        <authorList>
            <consortium name="Maize Genome Sequencing Project"/>
            <person name="Ware D."/>
        </authorList>
    </citation>
    <scope>NUCLEOTIDE SEQUENCE [LARGE SCALE GENOMIC DNA]</scope>
    <source>
        <tissue evidence="13">Seedling</tissue>
    </source>
</reference>
<evidence type="ECO:0000256" key="4">
    <source>
        <dbReference type="ARBA" id="ARBA00012756"/>
    </source>
</evidence>
<dbReference type="EMBL" id="CM007647">
    <property type="protein sequence ID" value="ONM04252.1"/>
    <property type="molecule type" value="Genomic_DNA"/>
</dbReference>